<feature type="region of interest" description="Disordered" evidence="2">
    <location>
        <begin position="551"/>
        <end position="575"/>
    </location>
</feature>
<dbReference type="Pfam" id="PF05649">
    <property type="entry name" value="Peptidase_M13_N"/>
    <property type="match status" value="1"/>
</dbReference>
<dbReference type="PANTHER" id="PTHR11733:SF241">
    <property type="entry name" value="GH26575P-RELATED"/>
    <property type="match status" value="1"/>
</dbReference>
<dbReference type="AlphaFoldDB" id="A0A9J6E4E9"/>
<protein>
    <recommendedName>
        <fullName evidence="3">Peptidase M13 N-terminal domain-containing protein</fullName>
    </recommendedName>
</protein>
<dbReference type="InterPro" id="IPR042089">
    <property type="entry name" value="Peptidase_M13_dom_2"/>
</dbReference>
<sequence length="663" mass="75160">MLWECRTTPPDSTSSKWERSLRSSVFADQQWAVQQAHEATASNRIEGQLEKGVDPCDDFSAYVCSRWKSNDTFTLARSELSTMFLNWLYRLPVTLQKGISQFPVGKKVAALYDSCMSQTRSRIHTMKKFMRERGIFWPEKPKQPISPVKVLFDLSINWNVHLWFTVKILPAIPNKMPRRIYVEPNNLLTFWKAIINAIPEVKFHAVYEQLYKIFSDNASAVPDANSTSEMYQMLQYVFNTFVPLCPYKTRVPGLFRLSDIDHHAPFPVSHHMMTMLNAFEAVHPPVTMDDLVLVNGLSQLAQTWSIIERAGYKSLWLFLLGFAAVANPTAILLVFHGSEYRAHEEMPRFCAGQVELTYKLLIATMASVVHFSEEERHRIENQLDGIVQIAVEKIEATSWLDNVTKRVAIGKLKTMRTVLWPSKEFLTPEVLDDVYEDFPSRAPSFTDFWIETRRSQRSLLGSEVVEEELLLGDNHHLPYVEYLEALNRVSISIGALAPPLYYPDGTEAMMHGGVLYHYARALVKALGNDEAMVRVQMRGVPGVVGVLHEGAHFSPTSNGPSNRPTKRPPENMSSFPDVPGMEVAYEALRRKLGKRHVQLSKILTEEKVFFITTCLATCSATPADNIFAGDCNKAVMNFAPFAKAFECPVGSPMNPVNKCSFFD</sequence>
<dbReference type="GO" id="GO:0016485">
    <property type="term" value="P:protein processing"/>
    <property type="evidence" value="ECO:0007669"/>
    <property type="project" value="TreeGrafter"/>
</dbReference>
<dbReference type="GO" id="GO:0005886">
    <property type="term" value="C:plasma membrane"/>
    <property type="evidence" value="ECO:0007669"/>
    <property type="project" value="TreeGrafter"/>
</dbReference>
<dbReference type="GO" id="GO:0004222">
    <property type="term" value="F:metalloendopeptidase activity"/>
    <property type="evidence" value="ECO:0007669"/>
    <property type="project" value="InterPro"/>
</dbReference>
<reference evidence="4" key="2">
    <citation type="submission" date="2021-09" db="EMBL/GenBank/DDBJ databases">
        <authorList>
            <person name="Jia N."/>
            <person name="Wang J."/>
            <person name="Shi W."/>
            <person name="Du L."/>
            <person name="Sun Y."/>
            <person name="Zhan W."/>
            <person name="Jiang J."/>
            <person name="Wang Q."/>
            <person name="Zhang B."/>
            <person name="Ji P."/>
            <person name="Sakyi L.B."/>
            <person name="Cui X."/>
            <person name="Yuan T."/>
            <person name="Jiang B."/>
            <person name="Yang W."/>
            <person name="Lam T.T.-Y."/>
            <person name="Chang Q."/>
            <person name="Ding S."/>
            <person name="Wang X."/>
            <person name="Zhu J."/>
            <person name="Ruan X."/>
            <person name="Zhao L."/>
            <person name="Wei J."/>
            <person name="Que T."/>
            <person name="Du C."/>
            <person name="Cheng J."/>
            <person name="Dai P."/>
            <person name="Han X."/>
            <person name="Huang E."/>
            <person name="Gao Y."/>
            <person name="Liu J."/>
            <person name="Shao H."/>
            <person name="Ye R."/>
            <person name="Li L."/>
            <person name="Wei W."/>
            <person name="Wang X."/>
            <person name="Wang C."/>
            <person name="Huo Q."/>
            <person name="Li W."/>
            <person name="Guo W."/>
            <person name="Chen H."/>
            <person name="Chen S."/>
            <person name="Zhou L."/>
            <person name="Zhou L."/>
            <person name="Ni X."/>
            <person name="Tian J."/>
            <person name="Zhou Y."/>
            <person name="Sheng Y."/>
            <person name="Liu T."/>
            <person name="Pan Y."/>
            <person name="Xia L."/>
            <person name="Li J."/>
            <person name="Zhao F."/>
            <person name="Cao W."/>
        </authorList>
    </citation>
    <scope>NUCLEOTIDE SEQUENCE</scope>
    <source>
        <strain evidence="4">Rmic-2018</strain>
        <tissue evidence="4">Larvae</tissue>
    </source>
</reference>
<dbReference type="InterPro" id="IPR000718">
    <property type="entry name" value="Peptidase_M13"/>
</dbReference>
<feature type="compositionally biased region" description="Polar residues" evidence="2">
    <location>
        <begin position="554"/>
        <end position="563"/>
    </location>
</feature>
<dbReference type="InterPro" id="IPR024079">
    <property type="entry name" value="MetalloPept_cat_dom_sf"/>
</dbReference>
<dbReference type="Proteomes" id="UP000821866">
    <property type="component" value="Chromosome 4"/>
</dbReference>
<comment type="similarity">
    <text evidence="1">Belongs to the peptidase M13 family.</text>
</comment>
<dbReference type="InterPro" id="IPR008753">
    <property type="entry name" value="Peptidase_M13_N"/>
</dbReference>
<feature type="domain" description="Peptidase M13 N-terminal" evidence="3">
    <location>
        <begin position="55"/>
        <end position="417"/>
    </location>
</feature>
<name>A0A9J6E4E9_RHIMP</name>
<dbReference type="VEuPathDB" id="VectorBase:LOC119178544"/>
<dbReference type="PANTHER" id="PTHR11733">
    <property type="entry name" value="ZINC METALLOPROTEASE FAMILY M13 NEPRILYSIN-RELATED"/>
    <property type="match status" value="1"/>
</dbReference>
<evidence type="ECO:0000313" key="5">
    <source>
        <dbReference type="Proteomes" id="UP000821866"/>
    </source>
</evidence>
<reference evidence="4" key="1">
    <citation type="journal article" date="2020" name="Cell">
        <title>Large-Scale Comparative Analyses of Tick Genomes Elucidate Their Genetic Diversity and Vector Capacities.</title>
        <authorList>
            <consortium name="Tick Genome and Microbiome Consortium (TIGMIC)"/>
            <person name="Jia N."/>
            <person name="Wang J."/>
            <person name="Shi W."/>
            <person name="Du L."/>
            <person name="Sun Y."/>
            <person name="Zhan W."/>
            <person name="Jiang J.F."/>
            <person name="Wang Q."/>
            <person name="Zhang B."/>
            <person name="Ji P."/>
            <person name="Bell-Sakyi L."/>
            <person name="Cui X.M."/>
            <person name="Yuan T.T."/>
            <person name="Jiang B.G."/>
            <person name="Yang W.F."/>
            <person name="Lam T.T."/>
            <person name="Chang Q.C."/>
            <person name="Ding S.J."/>
            <person name="Wang X.J."/>
            <person name="Zhu J.G."/>
            <person name="Ruan X.D."/>
            <person name="Zhao L."/>
            <person name="Wei J.T."/>
            <person name="Ye R.Z."/>
            <person name="Que T.C."/>
            <person name="Du C.H."/>
            <person name="Zhou Y.H."/>
            <person name="Cheng J.X."/>
            <person name="Dai P.F."/>
            <person name="Guo W.B."/>
            <person name="Han X.H."/>
            <person name="Huang E.J."/>
            <person name="Li L.F."/>
            <person name="Wei W."/>
            <person name="Gao Y.C."/>
            <person name="Liu J.Z."/>
            <person name="Shao H.Z."/>
            <person name="Wang X."/>
            <person name="Wang C.C."/>
            <person name="Yang T.C."/>
            <person name="Huo Q.B."/>
            <person name="Li W."/>
            <person name="Chen H.Y."/>
            <person name="Chen S.E."/>
            <person name="Zhou L.G."/>
            <person name="Ni X.B."/>
            <person name="Tian J.H."/>
            <person name="Sheng Y."/>
            <person name="Liu T."/>
            <person name="Pan Y.S."/>
            <person name="Xia L.Y."/>
            <person name="Li J."/>
            <person name="Zhao F."/>
            <person name="Cao W.C."/>
        </authorList>
    </citation>
    <scope>NUCLEOTIDE SEQUENCE</scope>
    <source>
        <strain evidence="4">Rmic-2018</strain>
    </source>
</reference>
<accession>A0A9J6E4E9</accession>
<dbReference type="Gene3D" id="1.10.1380.10">
    <property type="entry name" value="Neutral endopeptidase , domain2"/>
    <property type="match status" value="1"/>
</dbReference>
<dbReference type="SUPFAM" id="SSF55486">
    <property type="entry name" value="Metalloproteases ('zincins'), catalytic domain"/>
    <property type="match status" value="1"/>
</dbReference>
<keyword evidence="5" id="KW-1185">Reference proteome</keyword>
<proteinExistence type="inferred from homology"/>
<comment type="caution">
    <text evidence="4">The sequence shown here is derived from an EMBL/GenBank/DDBJ whole genome shotgun (WGS) entry which is preliminary data.</text>
</comment>
<dbReference type="EMBL" id="JABSTU010000006">
    <property type="protein sequence ID" value="KAH8029262.1"/>
    <property type="molecule type" value="Genomic_DNA"/>
</dbReference>
<dbReference type="PROSITE" id="PS51885">
    <property type="entry name" value="NEPRILYSIN"/>
    <property type="match status" value="1"/>
</dbReference>
<dbReference type="Gene3D" id="3.40.390.10">
    <property type="entry name" value="Collagenase (Catalytic Domain)"/>
    <property type="match status" value="2"/>
</dbReference>
<evidence type="ECO:0000313" key="4">
    <source>
        <dbReference type="EMBL" id="KAH8029262.1"/>
    </source>
</evidence>
<evidence type="ECO:0000256" key="1">
    <source>
        <dbReference type="ARBA" id="ARBA00007357"/>
    </source>
</evidence>
<organism evidence="4 5">
    <name type="scientific">Rhipicephalus microplus</name>
    <name type="common">Cattle tick</name>
    <name type="synonym">Boophilus microplus</name>
    <dbReference type="NCBI Taxonomy" id="6941"/>
    <lineage>
        <taxon>Eukaryota</taxon>
        <taxon>Metazoa</taxon>
        <taxon>Ecdysozoa</taxon>
        <taxon>Arthropoda</taxon>
        <taxon>Chelicerata</taxon>
        <taxon>Arachnida</taxon>
        <taxon>Acari</taxon>
        <taxon>Parasitiformes</taxon>
        <taxon>Ixodida</taxon>
        <taxon>Ixodoidea</taxon>
        <taxon>Ixodidae</taxon>
        <taxon>Rhipicephalinae</taxon>
        <taxon>Rhipicephalus</taxon>
        <taxon>Boophilus</taxon>
    </lineage>
</organism>
<evidence type="ECO:0000259" key="3">
    <source>
        <dbReference type="Pfam" id="PF05649"/>
    </source>
</evidence>
<evidence type="ECO:0000256" key="2">
    <source>
        <dbReference type="SAM" id="MobiDB-lite"/>
    </source>
</evidence>
<gene>
    <name evidence="4" type="ORF">HPB51_024687</name>
</gene>